<feature type="coiled-coil region" evidence="1">
    <location>
        <begin position="203"/>
        <end position="263"/>
    </location>
</feature>
<evidence type="ECO:0000256" key="1">
    <source>
        <dbReference type="SAM" id="Coils"/>
    </source>
</evidence>
<feature type="region of interest" description="Disordered" evidence="2">
    <location>
        <begin position="634"/>
        <end position="664"/>
    </location>
</feature>
<feature type="compositionally biased region" description="Basic and acidic residues" evidence="2">
    <location>
        <begin position="654"/>
        <end position="664"/>
    </location>
</feature>
<accession>A0A9W8MT76</accession>
<proteinExistence type="predicted"/>
<dbReference type="AlphaFoldDB" id="A0A9W8MT76"/>
<gene>
    <name evidence="3" type="ORF">NLJ89_g7923</name>
</gene>
<protein>
    <submittedName>
        <fullName evidence="3">Uncharacterized protein</fullName>
    </submittedName>
</protein>
<feature type="region of interest" description="Disordered" evidence="2">
    <location>
        <begin position="568"/>
        <end position="612"/>
    </location>
</feature>
<dbReference type="Proteomes" id="UP001148786">
    <property type="component" value="Unassembled WGS sequence"/>
</dbReference>
<reference evidence="3" key="1">
    <citation type="submission" date="2022-07" db="EMBL/GenBank/DDBJ databases">
        <title>Genome Sequence of Agrocybe chaxingu.</title>
        <authorList>
            <person name="Buettner E."/>
        </authorList>
    </citation>
    <scope>NUCLEOTIDE SEQUENCE</scope>
    <source>
        <strain evidence="3">MP-N11</strain>
    </source>
</reference>
<evidence type="ECO:0000256" key="2">
    <source>
        <dbReference type="SAM" id="MobiDB-lite"/>
    </source>
</evidence>
<feature type="region of interest" description="Disordered" evidence="2">
    <location>
        <begin position="952"/>
        <end position="977"/>
    </location>
</feature>
<feature type="coiled-coil region" evidence="1">
    <location>
        <begin position="304"/>
        <end position="394"/>
    </location>
</feature>
<dbReference type="EMBL" id="JANKHO010001009">
    <property type="protein sequence ID" value="KAJ3504448.1"/>
    <property type="molecule type" value="Genomic_DNA"/>
</dbReference>
<name>A0A9W8MT76_9AGAR</name>
<keyword evidence="1" id="KW-0175">Coiled coil</keyword>
<feature type="coiled-coil region" evidence="1">
    <location>
        <begin position="794"/>
        <end position="839"/>
    </location>
</feature>
<keyword evidence="4" id="KW-1185">Reference proteome</keyword>
<sequence>MDPDTRQTRIGEGEVETYASSDMSISEVEDDGQETPRQQSPQAIHQDPQPEERNAELHPAILGHRPHPLINIRPSIGPHQTALPTLNPPHPSSHSTSPHPQLFLQDSDSEENPTFSLDPKSPLHALIEQSALVKETVQVINKVARKRADKVDERCRRGREFAKRPKTTLGLARVRLSVVHAAQAVQMRVWGVEKKEKESTKYFQEQEDKIEKQKRHLETWAKNLEELQVKLFQQLADEKRFVEEDAMRQRLEYEHKIKELEAQLREREPIETEEEREQDFQERLQMQLKAYEAAVNDQFGKKWEKEVQKYLAQKEEEVKRHEEEVERWQETVRKECREEEERICQEYEDGRKKWEEQIQKEYEDLGKQESERIAKELEDRRQRVEEGIRKNYEDLCLQEAEHLWKEYEDLCQQEAERIHQEYEDGRQRDMEHVRKQEAERIREECEGTLKQETERICQEYEDSREKWEANIREEYEDRHEQYAEWKAAIEKCHQEEIEKMRQDTQAGWQDEREGIKKTMDEVQARNRTWTAELESHREEMAQMRQQGEKLKADLEKLRVKKDAEIAAAVQRLPSWGDRSESEDEDPNEDEEDKGNEGDTEDDDDNDNDGNKVFSIRRKELDEMMDAAMERVMGQYSPSKGRRAGVGKAARRKRVSEEVQAEKKADKPYERTSFLGLVGNIMSETFDVELTDDYMLHDLPSTDTITTFYKGGPGPNVQDLRINMRGKISSKWNENVMDILLDKVLERLKGEAYNSLPERSTAYFREIIHEKLERARSTWKSGQPKVKPNGEVESIREVENRVLDARTKKEKAGRAYTRRVNRLKRHLEIVRKKIELLRESGNLEDIEYWEYLEELLLELGEEGMSSDESDGEDNDTAVELVLYVAELPWHPDITNELDIIDGERNDVGIFNKKGAKPTKRLRGVRKIYSRREPPPRRSLAVYDKKWYKNLTPGQRKNLLPGKQTSSSKPFEPIIAEIN</sequence>
<feature type="compositionally biased region" description="Acidic residues" evidence="2">
    <location>
        <begin position="580"/>
        <end position="607"/>
    </location>
</feature>
<feature type="coiled-coil region" evidence="1">
    <location>
        <begin position="435"/>
        <end position="477"/>
    </location>
</feature>
<organism evidence="3 4">
    <name type="scientific">Agrocybe chaxingu</name>
    <dbReference type="NCBI Taxonomy" id="84603"/>
    <lineage>
        <taxon>Eukaryota</taxon>
        <taxon>Fungi</taxon>
        <taxon>Dikarya</taxon>
        <taxon>Basidiomycota</taxon>
        <taxon>Agaricomycotina</taxon>
        <taxon>Agaricomycetes</taxon>
        <taxon>Agaricomycetidae</taxon>
        <taxon>Agaricales</taxon>
        <taxon>Agaricineae</taxon>
        <taxon>Strophariaceae</taxon>
        <taxon>Agrocybe</taxon>
    </lineage>
</organism>
<feature type="compositionally biased region" description="Basic and acidic residues" evidence="2">
    <location>
        <begin position="533"/>
        <end position="548"/>
    </location>
</feature>
<feature type="region of interest" description="Disordered" evidence="2">
    <location>
        <begin position="1"/>
        <end position="117"/>
    </location>
</feature>
<comment type="caution">
    <text evidence="3">The sequence shown here is derived from an EMBL/GenBank/DDBJ whole genome shotgun (WGS) entry which is preliminary data.</text>
</comment>
<feature type="compositionally biased region" description="Basic residues" evidence="2">
    <location>
        <begin position="639"/>
        <end position="653"/>
    </location>
</feature>
<evidence type="ECO:0000313" key="4">
    <source>
        <dbReference type="Proteomes" id="UP001148786"/>
    </source>
</evidence>
<feature type="region of interest" description="Disordered" evidence="2">
    <location>
        <begin position="497"/>
        <end position="548"/>
    </location>
</feature>
<dbReference type="OrthoDB" id="3070190at2759"/>
<feature type="compositionally biased region" description="Basic and acidic residues" evidence="2">
    <location>
        <begin position="509"/>
        <end position="524"/>
    </location>
</feature>
<feature type="compositionally biased region" description="Basic and acidic residues" evidence="2">
    <location>
        <begin position="1"/>
        <end position="12"/>
    </location>
</feature>
<evidence type="ECO:0000313" key="3">
    <source>
        <dbReference type="EMBL" id="KAJ3504448.1"/>
    </source>
</evidence>